<name>A0A1J1IR07_9DIPT</name>
<dbReference type="EMBL" id="CVRI01000055">
    <property type="protein sequence ID" value="CRL00921.1"/>
    <property type="molecule type" value="Genomic_DNA"/>
</dbReference>
<evidence type="ECO:0000256" key="4">
    <source>
        <dbReference type="ARBA" id="ARBA00022525"/>
    </source>
</evidence>
<proteinExistence type="inferred from homology"/>
<keyword evidence="3" id="KW-0813">Transport</keyword>
<evidence type="ECO:0000313" key="7">
    <source>
        <dbReference type="EMBL" id="CRL00921.1"/>
    </source>
</evidence>
<dbReference type="Pfam" id="PF22651">
    <property type="entry name" value="OBP47_like"/>
    <property type="match status" value="1"/>
</dbReference>
<dbReference type="AlphaFoldDB" id="A0A1J1IR07"/>
<evidence type="ECO:0000256" key="2">
    <source>
        <dbReference type="ARBA" id="ARBA00008098"/>
    </source>
</evidence>
<gene>
    <name evidence="7" type="ORF">CLUMA_CG014270</name>
</gene>
<accession>A0A1J1IR07</accession>
<evidence type="ECO:0000256" key="5">
    <source>
        <dbReference type="SAM" id="SignalP"/>
    </source>
</evidence>
<dbReference type="PANTHER" id="PTHR21066">
    <property type="entry name" value="ODORANT-BINDING PROTEIN 59A-RELATED"/>
    <property type="match status" value="1"/>
</dbReference>
<reference evidence="7 8" key="1">
    <citation type="submission" date="2015-04" db="EMBL/GenBank/DDBJ databases">
        <authorList>
            <person name="Syromyatnikov M.Y."/>
            <person name="Popov V.N."/>
        </authorList>
    </citation>
    <scope>NUCLEOTIDE SEQUENCE [LARGE SCALE GENOMIC DNA]</scope>
</reference>
<dbReference type="Gene3D" id="1.10.238.270">
    <property type="match status" value="1"/>
</dbReference>
<evidence type="ECO:0000313" key="8">
    <source>
        <dbReference type="Proteomes" id="UP000183832"/>
    </source>
</evidence>
<evidence type="ECO:0000256" key="1">
    <source>
        <dbReference type="ARBA" id="ARBA00004613"/>
    </source>
</evidence>
<dbReference type="Proteomes" id="UP000183832">
    <property type="component" value="Unassembled WGS sequence"/>
</dbReference>
<dbReference type="PANTHER" id="PTHR21066:SF9">
    <property type="entry name" value="ODORANT-BINDING PROTEIN 59A"/>
    <property type="match status" value="1"/>
</dbReference>
<keyword evidence="4" id="KW-0964">Secreted</keyword>
<dbReference type="InterPro" id="IPR054577">
    <property type="entry name" value="OBP47-like_dom"/>
</dbReference>
<dbReference type="InterPro" id="IPR052295">
    <property type="entry name" value="Odorant-binding_protein"/>
</dbReference>
<keyword evidence="8" id="KW-1185">Reference proteome</keyword>
<dbReference type="GO" id="GO:0005576">
    <property type="term" value="C:extracellular region"/>
    <property type="evidence" value="ECO:0007669"/>
    <property type="project" value="UniProtKB-SubCell"/>
</dbReference>
<keyword evidence="5" id="KW-0732">Signal</keyword>
<protein>
    <submittedName>
        <fullName evidence="7">CLUMA_CG014270, isoform A</fullName>
    </submittedName>
</protein>
<feature type="signal peptide" evidence="5">
    <location>
        <begin position="1"/>
        <end position="20"/>
    </location>
</feature>
<evidence type="ECO:0000259" key="6">
    <source>
        <dbReference type="Pfam" id="PF22651"/>
    </source>
</evidence>
<comment type="subcellular location">
    <subcellularLocation>
        <location evidence="1">Secreted</location>
    </subcellularLocation>
</comment>
<feature type="chain" id="PRO_5013198773" evidence="5">
    <location>
        <begin position="21"/>
        <end position="192"/>
    </location>
</feature>
<evidence type="ECO:0000256" key="3">
    <source>
        <dbReference type="ARBA" id="ARBA00022448"/>
    </source>
</evidence>
<organism evidence="7 8">
    <name type="scientific">Clunio marinus</name>
    <dbReference type="NCBI Taxonomy" id="568069"/>
    <lineage>
        <taxon>Eukaryota</taxon>
        <taxon>Metazoa</taxon>
        <taxon>Ecdysozoa</taxon>
        <taxon>Arthropoda</taxon>
        <taxon>Hexapoda</taxon>
        <taxon>Insecta</taxon>
        <taxon>Pterygota</taxon>
        <taxon>Neoptera</taxon>
        <taxon>Endopterygota</taxon>
        <taxon>Diptera</taxon>
        <taxon>Nematocera</taxon>
        <taxon>Chironomoidea</taxon>
        <taxon>Chironomidae</taxon>
        <taxon>Clunio</taxon>
    </lineage>
</organism>
<sequence length="192" mass="21580">MNILFVNIIVVCFLVGFIIGGDPACENVPKTKIDECCKIPKAIDDKIIKDVSTNVQAMEGTPTFKKCKMSEEIFKKLNLVVNNDIDCNAGSQFAENSMSDPEWKKVMKEAFDGCCIEAPKLAEKYQQLVQFPKDQCNILFDVIIDCVRLVSFATCPKSSWTDSQVCNDGKTFTHKCGNELEAMEKFMMNQYA</sequence>
<feature type="domain" description="OBP47-like" evidence="6">
    <location>
        <begin position="57"/>
        <end position="170"/>
    </location>
</feature>
<comment type="similarity">
    <text evidence="2">Belongs to the PBP/GOBP family.</text>
</comment>